<organism evidence="1 2">
    <name type="scientific">Acidovorax soli</name>
    <dbReference type="NCBI Taxonomy" id="592050"/>
    <lineage>
        <taxon>Bacteria</taxon>
        <taxon>Pseudomonadati</taxon>
        <taxon>Pseudomonadota</taxon>
        <taxon>Betaproteobacteria</taxon>
        <taxon>Burkholderiales</taxon>
        <taxon>Comamonadaceae</taxon>
        <taxon>Acidovorax</taxon>
    </lineage>
</organism>
<evidence type="ECO:0000313" key="1">
    <source>
        <dbReference type="EMBL" id="MBB6561194.1"/>
    </source>
</evidence>
<dbReference type="GO" id="GO:0016301">
    <property type="term" value="F:kinase activity"/>
    <property type="evidence" value="ECO:0007669"/>
    <property type="project" value="UniProtKB-KW"/>
</dbReference>
<accession>A0A7X0UAR5</accession>
<dbReference type="AlphaFoldDB" id="A0A7X0UAR5"/>
<reference evidence="1 2" key="1">
    <citation type="submission" date="2020-08" db="EMBL/GenBank/DDBJ databases">
        <title>Functional genomics of gut bacteria from endangered species of beetles.</title>
        <authorList>
            <person name="Carlos-Shanley C."/>
        </authorList>
    </citation>
    <scope>NUCLEOTIDE SEQUENCE [LARGE SCALE GENOMIC DNA]</scope>
    <source>
        <strain evidence="1 2">S00198</strain>
    </source>
</reference>
<name>A0A7X0UAR5_9BURK</name>
<evidence type="ECO:0000313" key="2">
    <source>
        <dbReference type="Proteomes" id="UP000575083"/>
    </source>
</evidence>
<proteinExistence type="predicted"/>
<keyword evidence="1" id="KW-0418">Kinase</keyword>
<protein>
    <submittedName>
        <fullName evidence="1">Signal transduction histidine kinase</fullName>
    </submittedName>
</protein>
<dbReference type="Proteomes" id="UP000575083">
    <property type="component" value="Unassembled WGS sequence"/>
</dbReference>
<keyword evidence="2" id="KW-1185">Reference proteome</keyword>
<sequence length="232" mass="24976">MPAKKPAPLVSGAARELTDAGLQHAVLMRAMPVLRHDVASPLSVMRMGTMLLKRRLGQGDLPPDQAVERIEQIEEQLAEIARHIRRLRLWDLQINDRHTVQELAREAVELARPMLMARGTEMEPLADDAPGWEGNDKVPHSLLYLVLAAIYHLAERPGPAPARVTVEPLGARGVRVCADGTSTASPDLLAPPEAGGPARPPALDLAALQQLAQPLGVQVQVAGPQVDITLPA</sequence>
<keyword evidence="1" id="KW-0808">Transferase</keyword>
<dbReference type="EMBL" id="JACHLK010000007">
    <property type="protein sequence ID" value="MBB6561194.1"/>
    <property type="molecule type" value="Genomic_DNA"/>
</dbReference>
<comment type="caution">
    <text evidence="1">The sequence shown here is derived from an EMBL/GenBank/DDBJ whole genome shotgun (WGS) entry which is preliminary data.</text>
</comment>
<dbReference type="RefSeq" id="WP_184859949.1">
    <property type="nucleotide sequence ID" value="NZ_JACHLK010000007.1"/>
</dbReference>
<gene>
    <name evidence="1" type="ORF">HNP48_003882</name>
</gene>